<dbReference type="EMBL" id="VOMB01000024">
    <property type="protein sequence ID" value="MBU9766659.1"/>
    <property type="molecule type" value="Genomic_DNA"/>
</dbReference>
<reference evidence="5 6" key="1">
    <citation type="journal article" date="2021" name="Sci. Rep.">
        <title>Phenotypic and genomic hallmarks of a novel, potentially pathogenic rapidly growing Mycobacterium species related to the Mycobacterium fortuitum complex.</title>
        <authorList>
            <person name="Gharbi R."/>
            <person name="Khanna V."/>
            <person name="Frigui W."/>
            <person name="Mhenni B."/>
            <person name="Brosch R."/>
            <person name="Mardassi H."/>
        </authorList>
    </citation>
    <scope>NUCLEOTIDE SEQUENCE [LARGE SCALE GENOMIC DNA]</scope>
    <source>
        <strain evidence="5 6">TNTM28</strain>
    </source>
</reference>
<evidence type="ECO:0000313" key="5">
    <source>
        <dbReference type="EMBL" id="MBU9766659.1"/>
    </source>
</evidence>
<dbReference type="RefSeq" id="WP_217160525.1">
    <property type="nucleotide sequence ID" value="NZ_VOMB01000024.1"/>
</dbReference>
<dbReference type="Proteomes" id="UP000812982">
    <property type="component" value="Unassembled WGS sequence"/>
</dbReference>
<dbReference type="InterPro" id="IPR003399">
    <property type="entry name" value="Mce/MlaD"/>
</dbReference>
<keyword evidence="2" id="KW-0472">Membrane</keyword>
<name>A0ABS6KT16_9MYCO</name>
<feature type="transmembrane region" description="Helical" evidence="2">
    <location>
        <begin position="12"/>
        <end position="32"/>
    </location>
</feature>
<dbReference type="InterPro" id="IPR052336">
    <property type="entry name" value="MlaD_Phospholipid_Transporter"/>
</dbReference>
<feature type="compositionally biased region" description="Pro residues" evidence="1">
    <location>
        <begin position="387"/>
        <end position="405"/>
    </location>
</feature>
<evidence type="ECO:0000256" key="2">
    <source>
        <dbReference type="SAM" id="Phobius"/>
    </source>
</evidence>
<protein>
    <submittedName>
        <fullName evidence="5">MCE family protein</fullName>
    </submittedName>
</protein>
<feature type="domain" description="Mce/MlaD" evidence="3">
    <location>
        <begin position="48"/>
        <end position="117"/>
    </location>
</feature>
<dbReference type="Pfam" id="PF11887">
    <property type="entry name" value="Mce4_CUP1"/>
    <property type="match status" value="1"/>
</dbReference>
<evidence type="ECO:0000256" key="1">
    <source>
        <dbReference type="SAM" id="MobiDB-lite"/>
    </source>
</evidence>
<keyword evidence="2" id="KW-0812">Transmembrane</keyword>
<accession>A0ABS6KT16</accession>
<dbReference type="PANTHER" id="PTHR33371:SF19">
    <property type="entry name" value="MCE-FAMILY PROTEIN MCE4A"/>
    <property type="match status" value="1"/>
</dbReference>
<dbReference type="PANTHER" id="PTHR33371">
    <property type="entry name" value="INTERMEMBRANE PHOSPHOLIPID TRANSPORT SYSTEM BINDING PROTEIN MLAD-RELATED"/>
    <property type="match status" value="1"/>
</dbReference>
<keyword evidence="2" id="KW-1133">Transmembrane helix</keyword>
<gene>
    <name evidence="5" type="ORF">FR943_22820</name>
</gene>
<feature type="region of interest" description="Disordered" evidence="1">
    <location>
        <begin position="368"/>
        <end position="405"/>
    </location>
</feature>
<dbReference type="InterPro" id="IPR024516">
    <property type="entry name" value="Mce_C"/>
</dbReference>
<feature type="domain" description="Mammalian cell entry C-terminal" evidence="4">
    <location>
        <begin position="126"/>
        <end position="309"/>
    </location>
</feature>
<sequence length="481" mass="49488">MSRRAEPGRVRLALRGLAAVAVAAAVAALLVARASGQLERTADVYVGVPVSAGLITGGSPVRYHGVNVGHIADIESGTHTSRVRLAIEPDSLGIIPSSAVARIVPRTFFGDIYLQLVDPQGQRSGTGLKAGDTVAVDDSPDAMALYDVFTKVVALFSQIKPERMQTALTAISQSLRNRGTELGTTIDNLSASTEVLTPSLLRFLDTTPQFRDVMASLNTATPDIISTLSAATSVSNRMVDDQKKFASAIDGFARFSSVLTSFLSDHREHLITVVDAAGKIMATTAAQPLGLVDTLAGAQAFGEAGAKVFATGKFNITAVATFAGPMPYSLKDCPVYGTSQGARCAESAPSGDVPTQPADVLARPAADLPVTPFTPPAPHLPVHSHLPPGPGLPPSAPIPSAPAPTPPPELLPAEAIPAAPAPSIPEVAPASSVVDADGEAHALAVLQDELVPPNGSPTAQPNIATVLMLGPLVRGTEVQVS</sequence>
<keyword evidence="6" id="KW-1185">Reference proteome</keyword>
<evidence type="ECO:0000313" key="6">
    <source>
        <dbReference type="Proteomes" id="UP000812982"/>
    </source>
</evidence>
<evidence type="ECO:0000259" key="4">
    <source>
        <dbReference type="Pfam" id="PF11887"/>
    </source>
</evidence>
<proteinExistence type="predicted"/>
<organism evidence="5 6">
    <name type="scientific">[Mycobacterium] fortunisiensis</name>
    <dbReference type="NCBI Taxonomy" id="2600579"/>
    <lineage>
        <taxon>Bacteria</taxon>
        <taxon>Bacillati</taxon>
        <taxon>Actinomycetota</taxon>
        <taxon>Actinomycetes</taxon>
        <taxon>Mycobacteriales</taxon>
        <taxon>Mycobacteriaceae</taxon>
        <taxon>Mycolicibacterium</taxon>
    </lineage>
</organism>
<comment type="caution">
    <text evidence="5">The sequence shown here is derived from an EMBL/GenBank/DDBJ whole genome shotgun (WGS) entry which is preliminary data.</text>
</comment>
<evidence type="ECO:0000259" key="3">
    <source>
        <dbReference type="Pfam" id="PF02470"/>
    </source>
</evidence>
<dbReference type="Pfam" id="PF02470">
    <property type="entry name" value="MlaD"/>
    <property type="match status" value="1"/>
</dbReference>